<sequence>MDTIRSTGAEDHVASQGQKLESDLVPLTNDHGPEAAIETADGSESSEPELEPQDLHDEDIVGVSISRAQTHMRAPETEIVEKARALNLPLESFNHILTSTEEQNESDDQQEAEAVDDGSKPVPRFLDGERSASPDKLVERQDNTLSSTDSLVSDEQEINEGQAEYATPTSGRHALGKVERRQNGNAEPSRVGVSRPVPLQDRLENEVDVPAKGESQNFLSQGRSIARAFLATAESNRRGRSSSGPTAVFSSIRKMLPDLPSPSFNRSSISLLPFGSKNASNADRVDQPDSPSSPAGKPTRFRWLLQEPAEAQDFEKVCSTSTGSDRLVRPATPPPRPDGKDLSLLSPISPAPTLGRPRSNSESSIYLMKKVTGASTYDDINAFADVTEMANSRFKAITDSFQNSSLRLPRLPIIRPIPKLRHSPEEGHMDAIISDSEGQAHITKKQAPTLQAETAQQRAHPILHRALSKTTGDIVVLGGYRGSILRSAQPPHRQLWVPLKVGFNLRKVDLEVGLTREDELKMEETVIPGGILSHIGPIDICRRLLRHMRKCPNARANQLRVHEWGYDWRLSPDLLSSRLIKFLESLECNQPDTPPEKRGATVIAHSLGGLITRHAVNLRPDLFAGVVYAGVPQHCVNILGPLRNGDDVLLSSRVLTAQVNFTFRTSFALLPEDGRCFLQKQTNERYDLDFFDPTVWDEYRLSPCVNPPLHRHHRHPERRKTLMGALSETIISSSSKRAGAGAGGGGGGSGSGASGRGDGNGGNISHQQTMLSTANANQRLADAIRAVEDPGEEVVGPTMKQSQQSQSSQHRPSVATACTIPKDAAMEYLGRTLREVRTFKQQLKFNPAHQDGNLYPPHGFIFGKTVPTVYGARVTNKEAIKYDDAYDDLAFAAGDGVVLASAAQLPEGYRCVKGGRVESARGHVGLLGDLEGVGRCLEAVVDARAKGVGLGRDGLQRKGGHGHTQA</sequence>
<dbReference type="InterPro" id="IPR029058">
    <property type="entry name" value="AB_hydrolase_fold"/>
</dbReference>
<name>A0AAN6EZ19_EXODE</name>
<comment type="caution">
    <text evidence="2">The sequence shown here is derived from an EMBL/GenBank/DDBJ whole genome shotgun (WGS) entry which is preliminary data.</text>
</comment>
<dbReference type="PANTHER" id="PTHR11440">
    <property type="entry name" value="LECITHIN-CHOLESTEROL ACYLTRANSFERASE-RELATED"/>
    <property type="match status" value="1"/>
</dbReference>
<evidence type="ECO:0000313" key="2">
    <source>
        <dbReference type="EMBL" id="KAJ8992560.1"/>
    </source>
</evidence>
<dbReference type="EMBL" id="JAJGCB010000005">
    <property type="protein sequence ID" value="KAJ8992560.1"/>
    <property type="molecule type" value="Genomic_DNA"/>
</dbReference>
<evidence type="ECO:0000313" key="3">
    <source>
        <dbReference type="Proteomes" id="UP001161757"/>
    </source>
</evidence>
<organism evidence="2 3">
    <name type="scientific">Exophiala dermatitidis</name>
    <name type="common">Black yeast-like fungus</name>
    <name type="synonym">Wangiella dermatitidis</name>
    <dbReference type="NCBI Taxonomy" id="5970"/>
    <lineage>
        <taxon>Eukaryota</taxon>
        <taxon>Fungi</taxon>
        <taxon>Dikarya</taxon>
        <taxon>Ascomycota</taxon>
        <taxon>Pezizomycotina</taxon>
        <taxon>Eurotiomycetes</taxon>
        <taxon>Chaetothyriomycetidae</taxon>
        <taxon>Chaetothyriales</taxon>
        <taxon>Herpotrichiellaceae</taxon>
        <taxon>Exophiala</taxon>
    </lineage>
</organism>
<feature type="region of interest" description="Disordered" evidence="1">
    <location>
        <begin position="278"/>
        <end position="299"/>
    </location>
</feature>
<feature type="compositionally biased region" description="Basic and acidic residues" evidence="1">
    <location>
        <begin position="126"/>
        <end position="142"/>
    </location>
</feature>
<dbReference type="SUPFAM" id="SSF53474">
    <property type="entry name" value="alpha/beta-Hydrolases"/>
    <property type="match status" value="1"/>
</dbReference>
<evidence type="ECO:0000256" key="1">
    <source>
        <dbReference type="SAM" id="MobiDB-lite"/>
    </source>
</evidence>
<evidence type="ECO:0008006" key="4">
    <source>
        <dbReference type="Google" id="ProtNLM"/>
    </source>
</evidence>
<gene>
    <name evidence="2" type="ORF">HRR80_003660</name>
</gene>
<dbReference type="Proteomes" id="UP001161757">
    <property type="component" value="Unassembled WGS sequence"/>
</dbReference>
<proteinExistence type="predicted"/>
<dbReference type="AlphaFoldDB" id="A0AAN6EZ19"/>
<protein>
    <recommendedName>
        <fullName evidence="4">Phosphatidylcholine-sterol O-acyltransferase</fullName>
    </recommendedName>
</protein>
<feature type="region of interest" description="Disordered" evidence="1">
    <location>
        <begin position="1"/>
        <end position="74"/>
    </location>
</feature>
<feature type="compositionally biased region" description="Acidic residues" evidence="1">
    <location>
        <begin position="102"/>
        <end position="116"/>
    </location>
</feature>
<dbReference type="Gene3D" id="3.40.50.1820">
    <property type="entry name" value="alpha/beta hydrolase"/>
    <property type="match status" value="1"/>
</dbReference>
<feature type="region of interest" description="Disordered" evidence="1">
    <location>
        <begin position="317"/>
        <end position="361"/>
    </location>
</feature>
<feature type="region of interest" description="Disordered" evidence="1">
    <location>
        <begin position="791"/>
        <end position="815"/>
    </location>
</feature>
<feature type="region of interest" description="Disordered" evidence="1">
    <location>
        <begin position="94"/>
        <end position="220"/>
    </location>
</feature>
<reference evidence="2" key="1">
    <citation type="submission" date="2023-01" db="EMBL/GenBank/DDBJ databases">
        <title>Exophiala dermititidis isolated from Cystic Fibrosis Patient.</title>
        <authorList>
            <person name="Kurbessoian T."/>
            <person name="Crocker A."/>
            <person name="Murante D."/>
            <person name="Hogan D.A."/>
            <person name="Stajich J.E."/>
        </authorList>
    </citation>
    <scope>NUCLEOTIDE SEQUENCE</scope>
    <source>
        <strain evidence="2">Ex8</strain>
    </source>
</reference>
<accession>A0AAN6EZ19</accession>
<feature type="compositionally biased region" description="Basic and acidic residues" evidence="1">
    <location>
        <begin position="201"/>
        <end position="211"/>
    </location>
</feature>
<feature type="compositionally biased region" description="Gly residues" evidence="1">
    <location>
        <begin position="740"/>
        <end position="762"/>
    </location>
</feature>
<feature type="region of interest" description="Disordered" evidence="1">
    <location>
        <begin position="734"/>
        <end position="766"/>
    </location>
</feature>